<evidence type="ECO:0000313" key="3">
    <source>
        <dbReference type="Proteomes" id="UP000823824"/>
    </source>
</evidence>
<reference evidence="2" key="1">
    <citation type="journal article" date="2021" name="PeerJ">
        <title>Extensive microbial diversity within the chicken gut microbiome revealed by metagenomics and culture.</title>
        <authorList>
            <person name="Gilroy R."/>
            <person name="Ravi A."/>
            <person name="Getino M."/>
            <person name="Pursley I."/>
            <person name="Horton D.L."/>
            <person name="Alikhan N.F."/>
            <person name="Baker D."/>
            <person name="Gharbi K."/>
            <person name="Hall N."/>
            <person name="Watson M."/>
            <person name="Adriaenssens E.M."/>
            <person name="Foster-Nyarko E."/>
            <person name="Jarju S."/>
            <person name="Secka A."/>
            <person name="Antonio M."/>
            <person name="Oren A."/>
            <person name="Chaudhuri R.R."/>
            <person name="La Ragione R."/>
            <person name="Hildebrand F."/>
            <person name="Pallen M.J."/>
        </authorList>
    </citation>
    <scope>NUCLEOTIDE SEQUENCE</scope>
    <source>
        <strain evidence="2">ChiBcec18-1249</strain>
    </source>
</reference>
<keyword evidence="1" id="KW-1133">Transmembrane helix</keyword>
<reference evidence="2" key="2">
    <citation type="submission" date="2021-04" db="EMBL/GenBank/DDBJ databases">
        <authorList>
            <person name="Gilroy R."/>
        </authorList>
    </citation>
    <scope>NUCLEOTIDE SEQUENCE</scope>
    <source>
        <strain evidence="2">ChiBcec18-1249</strain>
    </source>
</reference>
<dbReference type="Proteomes" id="UP000823824">
    <property type="component" value="Unassembled WGS sequence"/>
</dbReference>
<evidence type="ECO:0000256" key="1">
    <source>
        <dbReference type="SAM" id="Phobius"/>
    </source>
</evidence>
<dbReference type="InterPro" id="IPR021354">
    <property type="entry name" value="DUF2975"/>
</dbReference>
<keyword evidence="1" id="KW-0472">Membrane</keyword>
<dbReference type="AlphaFoldDB" id="A0A9D2LIC1"/>
<keyword evidence="1" id="KW-0812">Transmembrane</keyword>
<dbReference type="Pfam" id="PF11188">
    <property type="entry name" value="DUF2975"/>
    <property type="match status" value="1"/>
</dbReference>
<feature type="transmembrane region" description="Helical" evidence="1">
    <location>
        <begin position="80"/>
        <end position="104"/>
    </location>
</feature>
<gene>
    <name evidence="2" type="ORF">H9787_05655</name>
</gene>
<accession>A0A9D2LIC1</accession>
<feature type="transmembrane region" description="Helical" evidence="1">
    <location>
        <begin position="124"/>
        <end position="145"/>
    </location>
</feature>
<evidence type="ECO:0000313" key="2">
    <source>
        <dbReference type="EMBL" id="HJB13179.1"/>
    </source>
</evidence>
<feature type="transmembrane region" description="Helical" evidence="1">
    <location>
        <begin position="151"/>
        <end position="176"/>
    </location>
</feature>
<sequence length="190" mass="20144">MKRTASQRIAHVLVGLCALLILCDLLLILLSPALAYFRFQDPGSMTFARLVETFRYDFDDGLGNLLAILLGSAWRTPESAVLAGFLILAGICAAGILVQGIRLLASVADGTPFSPKNPGCLRRAAVCCFVIAAGALGRTVFSLAVHGLSALLSYTALFIPLFAMAGLLCLVMAGLFRRAAELKAENDLTI</sequence>
<comment type="caution">
    <text evidence="2">The sequence shown here is derived from an EMBL/GenBank/DDBJ whole genome shotgun (WGS) entry which is preliminary data.</text>
</comment>
<proteinExistence type="predicted"/>
<dbReference type="EMBL" id="DWZJ01000048">
    <property type="protein sequence ID" value="HJB13179.1"/>
    <property type="molecule type" value="Genomic_DNA"/>
</dbReference>
<name>A0A9D2LIC1_9FIRM</name>
<protein>
    <submittedName>
        <fullName evidence="2">DUF2975 domain-containing protein</fullName>
    </submittedName>
</protein>
<organism evidence="2 3">
    <name type="scientific">Candidatus Oscillibacter excrementigallinarum</name>
    <dbReference type="NCBI Taxonomy" id="2838716"/>
    <lineage>
        <taxon>Bacteria</taxon>
        <taxon>Bacillati</taxon>
        <taxon>Bacillota</taxon>
        <taxon>Clostridia</taxon>
        <taxon>Eubacteriales</taxon>
        <taxon>Oscillospiraceae</taxon>
        <taxon>Oscillibacter</taxon>
    </lineage>
</organism>